<dbReference type="PANTHER" id="PTHR11092:SF0">
    <property type="entry name" value="EPIMERASE FAMILY PROTEIN SDR39U1"/>
    <property type="match status" value="1"/>
</dbReference>
<dbReference type="eggNOG" id="COG1090">
    <property type="taxonomic scope" value="Bacteria"/>
</dbReference>
<evidence type="ECO:0000256" key="1">
    <source>
        <dbReference type="ARBA" id="ARBA00009353"/>
    </source>
</evidence>
<evidence type="ECO:0000313" key="4">
    <source>
        <dbReference type="EMBL" id="KJY99954.1"/>
    </source>
</evidence>
<protein>
    <submittedName>
        <fullName evidence="4">Epimerase</fullName>
    </submittedName>
</protein>
<evidence type="ECO:0000259" key="2">
    <source>
        <dbReference type="Pfam" id="PF01370"/>
    </source>
</evidence>
<dbReference type="AlphaFoldDB" id="A0A0F4PXZ6"/>
<dbReference type="SUPFAM" id="SSF51735">
    <property type="entry name" value="NAD(P)-binding Rossmann-fold domains"/>
    <property type="match status" value="1"/>
</dbReference>
<comment type="caution">
    <text evidence="4">The sequence shown here is derived from an EMBL/GenBank/DDBJ whole genome shotgun (WGS) entry which is preliminary data.</text>
</comment>
<evidence type="ECO:0000259" key="3">
    <source>
        <dbReference type="Pfam" id="PF08338"/>
    </source>
</evidence>
<dbReference type="RefSeq" id="WP_045978475.1">
    <property type="nucleotide sequence ID" value="NZ_JXXY01000002.1"/>
</dbReference>
<feature type="domain" description="DUF1731" evidence="3">
    <location>
        <begin position="246"/>
        <end position="292"/>
    </location>
</feature>
<gene>
    <name evidence="4" type="ORF">TW72_08310</name>
</gene>
<feature type="domain" description="NAD-dependent epimerase/dehydratase" evidence="2">
    <location>
        <begin position="3"/>
        <end position="210"/>
    </location>
</feature>
<dbReference type="Gene3D" id="3.40.50.720">
    <property type="entry name" value="NAD(P)-binding Rossmann-like Domain"/>
    <property type="match status" value="1"/>
</dbReference>
<dbReference type="InterPro" id="IPR001509">
    <property type="entry name" value="Epimerase_deHydtase"/>
</dbReference>
<accession>A0A0F4PXZ6</accession>
<dbReference type="Pfam" id="PF01370">
    <property type="entry name" value="Epimerase"/>
    <property type="match status" value="1"/>
</dbReference>
<dbReference type="NCBIfam" id="TIGR01777">
    <property type="entry name" value="yfcH"/>
    <property type="match status" value="1"/>
</dbReference>
<name>A0A0F4PXZ6_9GAMM</name>
<dbReference type="PATRIC" id="fig|151081.8.peg.529"/>
<sequence length="296" mass="33245">MHILITGATGLIGSELYKHLLNHHRVTVLTRSPSRAYIKLGHRIEAIQNLDEVDFNNVDIVINLAGEPIVNKRWSEQQKKRIYDSRLNTTDAIVAKINAADNKPKALISGSAIGYYGRQGDVEITEDFSHCYDEFSHQLCRDWEAAANKAQTRVCLLRTGIVLSAQGGALGKMLPAFRFGLGGPIGDGQQYMSWIHLDDMVQLIMYLIKYEHISGAINATAPKPVNNEEFSKTLAEVLRRPAIVRMPAFALRLMMGEMADLLLYGQNVQPQRLIDEGFRFRHPELKPALAQLLNRN</sequence>
<dbReference type="InterPro" id="IPR010099">
    <property type="entry name" value="SDR39U1"/>
</dbReference>
<proteinExistence type="inferred from homology"/>
<comment type="similarity">
    <text evidence="1">Belongs to the NAD(P)-dependent epimerase/dehydratase family. SDR39U1 subfamily.</text>
</comment>
<dbReference type="Proteomes" id="UP000033664">
    <property type="component" value="Unassembled WGS sequence"/>
</dbReference>
<evidence type="ECO:0000313" key="5">
    <source>
        <dbReference type="Proteomes" id="UP000033664"/>
    </source>
</evidence>
<dbReference type="Pfam" id="PF08338">
    <property type="entry name" value="DUF1731"/>
    <property type="match status" value="1"/>
</dbReference>
<dbReference type="InterPro" id="IPR036291">
    <property type="entry name" value="NAD(P)-bd_dom_sf"/>
</dbReference>
<keyword evidence="5" id="KW-1185">Reference proteome</keyword>
<dbReference type="InterPro" id="IPR013549">
    <property type="entry name" value="DUF1731"/>
</dbReference>
<organism evidence="4 5">
    <name type="scientific">Pseudoalteromonas ruthenica</name>
    <dbReference type="NCBI Taxonomy" id="151081"/>
    <lineage>
        <taxon>Bacteria</taxon>
        <taxon>Pseudomonadati</taxon>
        <taxon>Pseudomonadota</taxon>
        <taxon>Gammaproteobacteria</taxon>
        <taxon>Alteromonadales</taxon>
        <taxon>Pseudoalteromonadaceae</taxon>
        <taxon>Pseudoalteromonas</taxon>
    </lineage>
</organism>
<reference evidence="4 5" key="1">
    <citation type="journal article" date="2015" name="BMC Genomics">
        <title>Genome mining reveals unlocked bioactive potential of marine Gram-negative bacteria.</title>
        <authorList>
            <person name="Machado H."/>
            <person name="Sonnenschein E.C."/>
            <person name="Melchiorsen J."/>
            <person name="Gram L."/>
        </authorList>
    </citation>
    <scope>NUCLEOTIDE SEQUENCE [LARGE SCALE GENOMIC DNA]</scope>
    <source>
        <strain evidence="4 5">S3137</strain>
    </source>
</reference>
<dbReference type="OrthoDB" id="9801773at2"/>
<dbReference type="PANTHER" id="PTHR11092">
    <property type="entry name" value="SUGAR NUCLEOTIDE EPIMERASE RELATED"/>
    <property type="match status" value="1"/>
</dbReference>
<dbReference type="EMBL" id="JXXZ01000007">
    <property type="protein sequence ID" value="KJY99954.1"/>
    <property type="molecule type" value="Genomic_DNA"/>
</dbReference>
<dbReference type="GeneID" id="58228491"/>
<dbReference type="CDD" id="cd05242">
    <property type="entry name" value="SDR_a8"/>
    <property type="match status" value="1"/>
</dbReference>